<feature type="domain" description="Septin-type G" evidence="3">
    <location>
        <begin position="276"/>
        <end position="605"/>
    </location>
</feature>
<dbReference type="InterPro" id="IPR027417">
    <property type="entry name" value="P-loop_NTPase"/>
</dbReference>
<feature type="compositionally biased region" description="Low complexity" evidence="2">
    <location>
        <begin position="145"/>
        <end position="163"/>
    </location>
</feature>
<dbReference type="InterPro" id="IPR046707">
    <property type="entry name" value="DUF6780"/>
</dbReference>
<dbReference type="AlphaFoldDB" id="A0A3M7MCJ1"/>
<sequence>MPSSRGQLRRGRFVHHHTSQLGTLLTLSKSLVTTSLALRVLDTCPRCITAMRPQLGGDALTPAAKPRSRKSSVDHAVTPWSNVPTSFVMKRADEMEEPMAPSQAATATARHQDGTYGVQSLADTLEAVFGPESSREPVKASKTGNHSAKSSASVSHTSSTNSVPQLDKVQSDVARKLKRDYSIHASSTPLKLPGADTPSPHPLSALSSTPRSASITSLKLSDEDFAMDDAASQAVFSGSEEEEAIETQHVASSFPQLVMPVMQMPTRRPFTTRGKAMGKLKVMVAGETGLGKSSLIRSIVQACEDIVHVDPLSPSLSNSQSRPPKSRSRTRKAGHAGTTRVTETHASTKPYPHWWADVEESRVLRRRKSSTDTVLERNICFVDTPGYSHGPTEQDNMNMVVDYVESLLLQTSSVTTLEDNDALGVVSGSGGVLVDIVIYLLPPNKDITKDIDYMQRLSYLTNVIPVIAKSDTLSAQEVVALKTSILARLHTTALRPFFFGEAMDDALLAVQSLPIVTSSAYGVSSETDSHPYNTPTYPYAVSSTFGPDNDNMDASLLMSPEYVQPLLPSELGALVSQVFDPESIAWLRHSAAKKFLAWRRRTRLPGDSVMLQNMTHPRSPTMASVGLNGATMNSKTDPSSYQHNLISRLASLASSVFSAASPSGVLVPGSGSPFYPSNPQSPLLSSASLANSEALEPSGNFSLARYGKSMQGDQRFSEIRIARWATDLQRSRRNEKDRFEELQSSDRAKWLLERVGEEVSRGTIIASPDGTPRAEWAVVRHSDEKGSKVGQRYAKAVGLDSRDPLGLCDFSDELRRRSFMLVKVLGGMSVVGAVVVAVVRACGIETGSPQNWWEWITTAE</sequence>
<reference evidence="4 5" key="1">
    <citation type="journal article" date="2014" name="PLoS ONE">
        <title>De novo Genome Assembly of the Fungal Plant Pathogen Pyrenophora semeniperda.</title>
        <authorList>
            <person name="Soliai M.M."/>
            <person name="Meyer S.E."/>
            <person name="Udall J.A."/>
            <person name="Elzinga D.E."/>
            <person name="Hermansen R.A."/>
            <person name="Bodily P.M."/>
            <person name="Hart A.A."/>
            <person name="Coleman C.E."/>
        </authorList>
    </citation>
    <scope>NUCLEOTIDE SEQUENCE [LARGE SCALE GENOMIC DNA]</scope>
    <source>
        <strain evidence="4 5">CCB06</strain>
        <tissue evidence="4">Mycelium</tissue>
    </source>
</reference>
<gene>
    <name evidence="4" type="ORF">GMOD_00007265</name>
</gene>
<feature type="region of interest" description="Disordered" evidence="2">
    <location>
        <begin position="130"/>
        <end position="168"/>
    </location>
</feature>
<dbReference type="GO" id="GO:0051301">
    <property type="term" value="P:cell division"/>
    <property type="evidence" value="ECO:0007669"/>
    <property type="project" value="UniProtKB-KW"/>
</dbReference>
<evidence type="ECO:0000313" key="4">
    <source>
        <dbReference type="EMBL" id="RMZ72253.1"/>
    </source>
</evidence>
<feature type="region of interest" description="Disordered" evidence="2">
    <location>
        <begin position="56"/>
        <end position="78"/>
    </location>
</feature>
<dbReference type="SUPFAM" id="SSF52540">
    <property type="entry name" value="P-loop containing nucleoside triphosphate hydrolases"/>
    <property type="match status" value="1"/>
</dbReference>
<dbReference type="Proteomes" id="UP000265663">
    <property type="component" value="Unassembled WGS sequence"/>
</dbReference>
<dbReference type="Pfam" id="PF00735">
    <property type="entry name" value="Septin"/>
    <property type="match status" value="1"/>
</dbReference>
<feature type="compositionally biased region" description="Basic residues" evidence="2">
    <location>
        <begin position="324"/>
        <end position="334"/>
    </location>
</feature>
<protein>
    <submittedName>
        <fullName evidence="4">Putative cell division control CDC12</fullName>
    </submittedName>
</protein>
<proteinExistence type="inferred from homology"/>
<feature type="region of interest" description="Disordered" evidence="2">
    <location>
        <begin position="310"/>
        <end position="347"/>
    </location>
</feature>
<dbReference type="PANTHER" id="PTHR18884">
    <property type="entry name" value="SEPTIN"/>
    <property type="match status" value="1"/>
</dbReference>
<keyword evidence="1" id="KW-0342">GTP-binding</keyword>
<organism evidence="4 5">
    <name type="scientific">Pyrenophora seminiperda CCB06</name>
    <dbReference type="NCBI Taxonomy" id="1302712"/>
    <lineage>
        <taxon>Eukaryota</taxon>
        <taxon>Fungi</taxon>
        <taxon>Dikarya</taxon>
        <taxon>Ascomycota</taxon>
        <taxon>Pezizomycotina</taxon>
        <taxon>Dothideomycetes</taxon>
        <taxon>Pleosporomycetidae</taxon>
        <taxon>Pleosporales</taxon>
        <taxon>Pleosporineae</taxon>
        <taxon>Pleosporaceae</taxon>
        <taxon>Pyrenophora</taxon>
    </lineage>
</organism>
<evidence type="ECO:0000256" key="1">
    <source>
        <dbReference type="RuleBase" id="RU004560"/>
    </source>
</evidence>
<comment type="similarity">
    <text evidence="1">Belongs to the TRAFAC class TrmE-Era-EngA-EngB-Septin-like GTPase superfamily. Septin GTPase family.</text>
</comment>
<dbReference type="GO" id="GO:0005525">
    <property type="term" value="F:GTP binding"/>
    <property type="evidence" value="ECO:0007669"/>
    <property type="project" value="UniProtKB-KW"/>
</dbReference>
<keyword evidence="1" id="KW-0547">Nucleotide-binding</keyword>
<keyword evidence="5" id="KW-1185">Reference proteome</keyword>
<dbReference type="Gene3D" id="3.40.50.300">
    <property type="entry name" value="P-loop containing nucleotide triphosphate hydrolases"/>
    <property type="match status" value="1"/>
</dbReference>
<evidence type="ECO:0000256" key="2">
    <source>
        <dbReference type="SAM" id="MobiDB-lite"/>
    </source>
</evidence>
<keyword evidence="4" id="KW-0131">Cell cycle</keyword>
<evidence type="ECO:0000259" key="3">
    <source>
        <dbReference type="PROSITE" id="PS51719"/>
    </source>
</evidence>
<name>A0A3M7MCJ1_9PLEO</name>
<evidence type="ECO:0000313" key="5">
    <source>
        <dbReference type="Proteomes" id="UP000265663"/>
    </source>
</evidence>
<feature type="region of interest" description="Disordered" evidence="2">
    <location>
        <begin position="184"/>
        <end position="212"/>
    </location>
</feature>
<dbReference type="PROSITE" id="PS51719">
    <property type="entry name" value="G_SEPTIN"/>
    <property type="match status" value="1"/>
</dbReference>
<dbReference type="OrthoDB" id="4150765at2759"/>
<dbReference type="EMBL" id="KE747829">
    <property type="protein sequence ID" value="RMZ72253.1"/>
    <property type="molecule type" value="Genomic_DNA"/>
</dbReference>
<dbReference type="Pfam" id="PF20571">
    <property type="entry name" value="DUF6780"/>
    <property type="match status" value="1"/>
</dbReference>
<keyword evidence="4" id="KW-0132">Cell division</keyword>
<accession>A0A3M7MCJ1</accession>
<dbReference type="InterPro" id="IPR030379">
    <property type="entry name" value="G_SEPTIN_dom"/>
</dbReference>